<dbReference type="PROSITE" id="PS51379">
    <property type="entry name" value="4FE4S_FER_2"/>
    <property type="match status" value="2"/>
</dbReference>
<dbReference type="InterPro" id="IPR017896">
    <property type="entry name" value="4Fe4S_Fe-S-bd"/>
</dbReference>
<dbReference type="Gene3D" id="3.30.70.20">
    <property type="match status" value="2"/>
</dbReference>
<dbReference type="PANTHER" id="PTHR43687:SF1">
    <property type="entry name" value="FERREDOXIN III"/>
    <property type="match status" value="1"/>
</dbReference>
<sequence>MCQSCVQHGDGGKWYLNTNNYAMKMYKLRKKEVQRKGAEANPQTMAEDLIKEAIEARALRPDNFPMLKRRAEQLSLAVHFGQVVTLQEVQAIMDIAYPIARMTCACRRQVRGMKDRDNFYCMGLGVGMFKWERWPETYRGGVEFLTPQEAKEWLAEINKKGMVHTFWTFGTPYIGGICNCEYPVCLGIRNRLDFDIHVLRKGEYYAVVNQELCSGCGRCLERCQFGAVKFEVSRSKAIIDAQKCFGCGLCQTTCKNNAITLVDRNVSPLTASLW</sequence>
<evidence type="ECO:0000256" key="4">
    <source>
        <dbReference type="ARBA" id="ARBA00023014"/>
    </source>
</evidence>
<keyword evidence="4" id="KW-0411">Iron-sulfur</keyword>
<organism evidence="6 7">
    <name type="scientific">Desulfofundulus australicus DSM 11792</name>
    <dbReference type="NCBI Taxonomy" id="1121425"/>
    <lineage>
        <taxon>Bacteria</taxon>
        <taxon>Bacillati</taxon>
        <taxon>Bacillota</taxon>
        <taxon>Clostridia</taxon>
        <taxon>Eubacteriales</taxon>
        <taxon>Peptococcaceae</taxon>
        <taxon>Desulfofundulus</taxon>
    </lineage>
</organism>
<dbReference type="OrthoDB" id="9789936at2"/>
<dbReference type="PANTHER" id="PTHR43687">
    <property type="entry name" value="ADENYLYLSULFATE REDUCTASE, BETA SUBUNIT"/>
    <property type="match status" value="1"/>
</dbReference>
<evidence type="ECO:0000313" key="6">
    <source>
        <dbReference type="EMBL" id="SHF30995.1"/>
    </source>
</evidence>
<proteinExistence type="predicted"/>
<name>A0A1M5ALF0_9FIRM</name>
<dbReference type="SUPFAM" id="SSF54862">
    <property type="entry name" value="4Fe-4S ferredoxins"/>
    <property type="match status" value="1"/>
</dbReference>
<dbReference type="EMBL" id="FQUW01000022">
    <property type="protein sequence ID" value="SHF30995.1"/>
    <property type="molecule type" value="Genomic_DNA"/>
</dbReference>
<dbReference type="AlphaFoldDB" id="A0A1M5ALF0"/>
<feature type="domain" description="4Fe-4S ferredoxin-type" evidence="5">
    <location>
        <begin position="204"/>
        <end position="233"/>
    </location>
</feature>
<reference evidence="7" key="1">
    <citation type="submission" date="2016-11" db="EMBL/GenBank/DDBJ databases">
        <authorList>
            <person name="Varghese N."/>
            <person name="Submissions S."/>
        </authorList>
    </citation>
    <scope>NUCLEOTIDE SEQUENCE [LARGE SCALE GENOMIC DNA]</scope>
    <source>
        <strain evidence="7">DSM 11792</strain>
    </source>
</reference>
<keyword evidence="3" id="KW-0408">Iron</keyword>
<gene>
    <name evidence="6" type="ORF">SAMN02745218_01940</name>
</gene>
<dbReference type="Proteomes" id="UP000184196">
    <property type="component" value="Unassembled WGS sequence"/>
</dbReference>
<evidence type="ECO:0000256" key="3">
    <source>
        <dbReference type="ARBA" id="ARBA00023004"/>
    </source>
</evidence>
<dbReference type="GO" id="GO:0046872">
    <property type="term" value="F:metal ion binding"/>
    <property type="evidence" value="ECO:0007669"/>
    <property type="project" value="UniProtKB-KW"/>
</dbReference>
<feature type="domain" description="4Fe-4S ferredoxin-type" evidence="5">
    <location>
        <begin position="235"/>
        <end position="264"/>
    </location>
</feature>
<keyword evidence="7" id="KW-1185">Reference proteome</keyword>
<keyword evidence="1" id="KW-0004">4Fe-4S</keyword>
<evidence type="ECO:0000313" key="7">
    <source>
        <dbReference type="Proteomes" id="UP000184196"/>
    </source>
</evidence>
<protein>
    <submittedName>
        <fullName evidence="6">4Fe-4S dicluster domain-containing protein</fullName>
    </submittedName>
</protein>
<accession>A0A1M5ALF0</accession>
<dbReference type="InterPro" id="IPR050572">
    <property type="entry name" value="Fe-S_Ferredoxin"/>
</dbReference>
<dbReference type="Pfam" id="PF13237">
    <property type="entry name" value="Fer4_10"/>
    <property type="match status" value="1"/>
</dbReference>
<dbReference type="GO" id="GO:0051539">
    <property type="term" value="F:4 iron, 4 sulfur cluster binding"/>
    <property type="evidence" value="ECO:0007669"/>
    <property type="project" value="UniProtKB-KW"/>
</dbReference>
<evidence type="ECO:0000256" key="2">
    <source>
        <dbReference type="ARBA" id="ARBA00022723"/>
    </source>
</evidence>
<evidence type="ECO:0000256" key="1">
    <source>
        <dbReference type="ARBA" id="ARBA00022485"/>
    </source>
</evidence>
<keyword evidence="2" id="KW-0479">Metal-binding</keyword>
<evidence type="ECO:0000259" key="5">
    <source>
        <dbReference type="PROSITE" id="PS51379"/>
    </source>
</evidence>